<gene>
    <name evidence="2" type="ORF">R1flu_028596</name>
</gene>
<comment type="caution">
    <text evidence="2">The sequence shown here is derived from an EMBL/GenBank/DDBJ whole genome shotgun (WGS) entry which is preliminary data.</text>
</comment>
<feature type="region of interest" description="Disordered" evidence="1">
    <location>
        <begin position="50"/>
        <end position="70"/>
    </location>
</feature>
<dbReference type="AlphaFoldDB" id="A0ABD1XMT2"/>
<accession>A0ABD1XMT2</accession>
<evidence type="ECO:0000313" key="3">
    <source>
        <dbReference type="Proteomes" id="UP001605036"/>
    </source>
</evidence>
<keyword evidence="3" id="KW-1185">Reference proteome</keyword>
<protein>
    <submittedName>
        <fullName evidence="2">Uncharacterized protein</fullName>
    </submittedName>
</protein>
<reference evidence="2 3" key="1">
    <citation type="submission" date="2024-09" db="EMBL/GenBank/DDBJ databases">
        <title>Chromosome-scale assembly of Riccia fluitans.</title>
        <authorList>
            <person name="Paukszto L."/>
            <person name="Sawicki J."/>
            <person name="Karawczyk K."/>
            <person name="Piernik-Szablinska J."/>
            <person name="Szczecinska M."/>
            <person name="Mazdziarz M."/>
        </authorList>
    </citation>
    <scope>NUCLEOTIDE SEQUENCE [LARGE SCALE GENOMIC DNA]</scope>
    <source>
        <strain evidence="2">Rf_01</strain>
        <tissue evidence="2">Aerial parts of the thallus</tissue>
    </source>
</reference>
<organism evidence="2 3">
    <name type="scientific">Riccia fluitans</name>
    <dbReference type="NCBI Taxonomy" id="41844"/>
    <lineage>
        <taxon>Eukaryota</taxon>
        <taxon>Viridiplantae</taxon>
        <taxon>Streptophyta</taxon>
        <taxon>Embryophyta</taxon>
        <taxon>Marchantiophyta</taxon>
        <taxon>Marchantiopsida</taxon>
        <taxon>Marchantiidae</taxon>
        <taxon>Marchantiales</taxon>
        <taxon>Ricciaceae</taxon>
        <taxon>Riccia</taxon>
    </lineage>
</organism>
<proteinExistence type="predicted"/>
<dbReference type="EMBL" id="JBHFFA010000008">
    <property type="protein sequence ID" value="KAL2610023.1"/>
    <property type="molecule type" value="Genomic_DNA"/>
</dbReference>
<evidence type="ECO:0000313" key="2">
    <source>
        <dbReference type="EMBL" id="KAL2610023.1"/>
    </source>
</evidence>
<sequence>MVETEEFRSSLERAAHSKGCVVHNLTGVYPPKAGADEGKRQYCRTIRRSRGQGSPWVSSSMDYSPGSQLMERRGPSVELAKERTANSEILEKDGEDQAVPCRNGAMASSFTGVLLRIIGSDASHLRPICYSDGNSPAAVSPYDFVCTAGPRLVAQRYDFSDSFGASARCGHRPANVGSRRALRQFSSSGSFHAVVGLCTRVPSCLALICS</sequence>
<feature type="compositionally biased region" description="Polar residues" evidence="1">
    <location>
        <begin position="51"/>
        <end position="67"/>
    </location>
</feature>
<evidence type="ECO:0000256" key="1">
    <source>
        <dbReference type="SAM" id="MobiDB-lite"/>
    </source>
</evidence>
<dbReference type="Proteomes" id="UP001605036">
    <property type="component" value="Unassembled WGS sequence"/>
</dbReference>
<name>A0ABD1XMT2_9MARC</name>